<comment type="similarity">
    <text evidence="1">Belongs to the LysR transcriptional regulatory family.</text>
</comment>
<accession>A0A918EGY8</accession>
<reference evidence="6" key="1">
    <citation type="journal article" date="2014" name="Int. J. Syst. Evol. Microbiol.">
        <title>Complete genome sequence of Corynebacterium casei LMG S-19264T (=DSM 44701T), isolated from a smear-ripened cheese.</title>
        <authorList>
            <consortium name="US DOE Joint Genome Institute (JGI-PGF)"/>
            <person name="Walter F."/>
            <person name="Albersmeier A."/>
            <person name="Kalinowski J."/>
            <person name="Ruckert C."/>
        </authorList>
    </citation>
    <scope>NUCLEOTIDE SEQUENCE</scope>
    <source>
        <strain evidence="6">JCM 3313</strain>
    </source>
</reference>
<evidence type="ECO:0000256" key="1">
    <source>
        <dbReference type="ARBA" id="ARBA00009437"/>
    </source>
</evidence>
<dbReference type="InterPro" id="IPR000847">
    <property type="entry name" value="LysR_HTH_N"/>
</dbReference>
<evidence type="ECO:0000313" key="6">
    <source>
        <dbReference type="EMBL" id="GGP85488.1"/>
    </source>
</evidence>
<gene>
    <name evidence="6" type="ORF">GCM10010185_69070</name>
</gene>
<dbReference type="CDD" id="cd05466">
    <property type="entry name" value="PBP2_LTTR_substrate"/>
    <property type="match status" value="1"/>
</dbReference>
<proteinExistence type="inferred from homology"/>
<dbReference type="PROSITE" id="PS50931">
    <property type="entry name" value="HTH_LYSR"/>
    <property type="match status" value="1"/>
</dbReference>
<organism evidence="6 7">
    <name type="scientific">Saccharothrix coeruleofusca</name>
    <dbReference type="NCBI Taxonomy" id="33919"/>
    <lineage>
        <taxon>Bacteria</taxon>
        <taxon>Bacillati</taxon>
        <taxon>Actinomycetota</taxon>
        <taxon>Actinomycetes</taxon>
        <taxon>Pseudonocardiales</taxon>
        <taxon>Pseudonocardiaceae</taxon>
        <taxon>Saccharothrix</taxon>
    </lineage>
</organism>
<protein>
    <submittedName>
        <fullName evidence="6">LysR family transcriptional regulator</fullName>
    </submittedName>
</protein>
<feature type="domain" description="HTH lysR-type" evidence="5">
    <location>
        <begin position="3"/>
        <end position="59"/>
    </location>
</feature>
<dbReference type="GO" id="GO:0003677">
    <property type="term" value="F:DNA binding"/>
    <property type="evidence" value="ECO:0007669"/>
    <property type="project" value="UniProtKB-KW"/>
</dbReference>
<evidence type="ECO:0000256" key="3">
    <source>
        <dbReference type="ARBA" id="ARBA00023125"/>
    </source>
</evidence>
<evidence type="ECO:0000313" key="7">
    <source>
        <dbReference type="Proteomes" id="UP000639606"/>
    </source>
</evidence>
<dbReference type="EMBL" id="BMRG01000028">
    <property type="protein sequence ID" value="GGP85488.1"/>
    <property type="molecule type" value="Genomic_DNA"/>
</dbReference>
<dbReference type="PANTHER" id="PTHR30346:SF29">
    <property type="entry name" value="LYSR SUBSTRATE-BINDING"/>
    <property type="match status" value="1"/>
</dbReference>
<dbReference type="GO" id="GO:0003700">
    <property type="term" value="F:DNA-binding transcription factor activity"/>
    <property type="evidence" value="ECO:0007669"/>
    <property type="project" value="InterPro"/>
</dbReference>
<dbReference type="AlphaFoldDB" id="A0A918EGY8"/>
<evidence type="ECO:0000256" key="2">
    <source>
        <dbReference type="ARBA" id="ARBA00023015"/>
    </source>
</evidence>
<keyword evidence="3" id="KW-0238">DNA-binding</keyword>
<dbReference type="Pfam" id="PF00126">
    <property type="entry name" value="HTH_1"/>
    <property type="match status" value="1"/>
</dbReference>
<dbReference type="SUPFAM" id="SSF53850">
    <property type="entry name" value="Periplasmic binding protein-like II"/>
    <property type="match status" value="1"/>
</dbReference>
<sequence>MALNFAQLRAFLAVVDEGGFRAAADALGLTQSAVSHAVAALERTLGHPVLSRRGRVAPTAFGEEVLAHARAAVAASAAITDLAERRRGGARGTIRLAAPPTVCQGLLPDLLARWQQELPLVRVRVFEGEDDEVAEWLACGVVDIAVLVDPPPGAGVPIGEDDFRALLRTDHPLAALPLLDVADLADDPFLLTCCCCERYVRQAHAGHPFTPRHRVRELGTLLAMVRAGMGVSIVPGLVASTLPADLVLVPLRTRVARRLVLGGPADRQWHPAVTAMVDSVRLSPRSSGADGTT</sequence>
<evidence type="ECO:0000259" key="5">
    <source>
        <dbReference type="PROSITE" id="PS50931"/>
    </source>
</evidence>
<dbReference type="SUPFAM" id="SSF46785">
    <property type="entry name" value="Winged helix' DNA-binding domain"/>
    <property type="match status" value="1"/>
</dbReference>
<keyword evidence="7" id="KW-1185">Reference proteome</keyword>
<dbReference type="InterPro" id="IPR036390">
    <property type="entry name" value="WH_DNA-bd_sf"/>
</dbReference>
<dbReference type="GO" id="GO:0032993">
    <property type="term" value="C:protein-DNA complex"/>
    <property type="evidence" value="ECO:0007669"/>
    <property type="project" value="TreeGrafter"/>
</dbReference>
<dbReference type="RefSeq" id="WP_189227524.1">
    <property type="nucleotide sequence ID" value="NZ_BMRG01000028.1"/>
</dbReference>
<dbReference type="Gene3D" id="3.40.190.10">
    <property type="entry name" value="Periplasmic binding protein-like II"/>
    <property type="match status" value="2"/>
</dbReference>
<dbReference type="Gene3D" id="1.10.10.10">
    <property type="entry name" value="Winged helix-like DNA-binding domain superfamily/Winged helix DNA-binding domain"/>
    <property type="match status" value="1"/>
</dbReference>
<dbReference type="PANTHER" id="PTHR30346">
    <property type="entry name" value="TRANSCRIPTIONAL DUAL REGULATOR HCAR-RELATED"/>
    <property type="match status" value="1"/>
</dbReference>
<comment type="caution">
    <text evidence="6">The sequence shown here is derived from an EMBL/GenBank/DDBJ whole genome shotgun (WGS) entry which is preliminary data.</text>
</comment>
<dbReference type="PRINTS" id="PR00039">
    <property type="entry name" value="HTHLYSR"/>
</dbReference>
<name>A0A918EGY8_9PSEU</name>
<dbReference type="InterPro" id="IPR005119">
    <property type="entry name" value="LysR_subst-bd"/>
</dbReference>
<keyword evidence="2" id="KW-0805">Transcription regulation</keyword>
<dbReference type="Proteomes" id="UP000639606">
    <property type="component" value="Unassembled WGS sequence"/>
</dbReference>
<reference evidence="6" key="2">
    <citation type="submission" date="2020-09" db="EMBL/GenBank/DDBJ databases">
        <authorList>
            <person name="Sun Q."/>
            <person name="Ohkuma M."/>
        </authorList>
    </citation>
    <scope>NUCLEOTIDE SEQUENCE</scope>
    <source>
        <strain evidence="6">JCM 3313</strain>
    </source>
</reference>
<dbReference type="Pfam" id="PF03466">
    <property type="entry name" value="LysR_substrate"/>
    <property type="match status" value="1"/>
</dbReference>
<dbReference type="InterPro" id="IPR036388">
    <property type="entry name" value="WH-like_DNA-bd_sf"/>
</dbReference>
<keyword evidence="4" id="KW-0804">Transcription</keyword>
<evidence type="ECO:0000256" key="4">
    <source>
        <dbReference type="ARBA" id="ARBA00023163"/>
    </source>
</evidence>